<dbReference type="AlphaFoldDB" id="A0A4U0QVL5"/>
<dbReference type="EMBL" id="SUNH01000006">
    <property type="protein sequence ID" value="TJZ86175.1"/>
    <property type="molecule type" value="Genomic_DNA"/>
</dbReference>
<name>A0A4U0QVL5_9RHOB</name>
<organism evidence="2 3">
    <name type="scientific">Paracoccus hibiscisoli</name>
    <dbReference type="NCBI Taxonomy" id="2023261"/>
    <lineage>
        <taxon>Bacteria</taxon>
        <taxon>Pseudomonadati</taxon>
        <taxon>Pseudomonadota</taxon>
        <taxon>Alphaproteobacteria</taxon>
        <taxon>Rhodobacterales</taxon>
        <taxon>Paracoccaceae</taxon>
        <taxon>Paracoccus</taxon>
    </lineage>
</organism>
<proteinExistence type="predicted"/>
<evidence type="ECO:0000256" key="1">
    <source>
        <dbReference type="SAM" id="Phobius"/>
    </source>
</evidence>
<reference evidence="2 3" key="1">
    <citation type="submission" date="2019-04" db="EMBL/GenBank/DDBJ databases">
        <authorList>
            <person name="Li J."/>
        </authorList>
    </citation>
    <scope>NUCLEOTIDE SEQUENCE [LARGE SCALE GENOMIC DNA]</scope>
    <source>
        <strain evidence="2 3">CCTCC AB2016182</strain>
    </source>
</reference>
<keyword evidence="1" id="KW-0472">Membrane</keyword>
<keyword evidence="1" id="KW-0812">Transmembrane</keyword>
<dbReference type="OrthoDB" id="7775866at2"/>
<keyword evidence="1" id="KW-1133">Transmembrane helix</keyword>
<protein>
    <submittedName>
        <fullName evidence="2">Uncharacterized protein</fullName>
    </submittedName>
</protein>
<sequence length="168" mass="17407">MNRITPALAGITTALIIAPVAALGAGSLSGFVDQGLAWLAAAIATAAVSAIAAVITRVVGVTLDARARATIETALQRAARLALEWLLAEAADNPLGQRLSTAARSMLPYVDEGARGSLKRFGLDASQTARNHLHDMARAELIKQLGEVAPDKLAQALSQVPGLDVRKP</sequence>
<accession>A0A4U0QVL5</accession>
<feature type="transmembrane region" description="Helical" evidence="1">
    <location>
        <begin position="38"/>
        <end position="59"/>
    </location>
</feature>
<comment type="caution">
    <text evidence="2">The sequence shown here is derived from an EMBL/GenBank/DDBJ whole genome shotgun (WGS) entry which is preliminary data.</text>
</comment>
<gene>
    <name evidence="2" type="ORF">FA740_04615</name>
</gene>
<evidence type="ECO:0000313" key="2">
    <source>
        <dbReference type="EMBL" id="TJZ86175.1"/>
    </source>
</evidence>
<dbReference type="Proteomes" id="UP000306223">
    <property type="component" value="Unassembled WGS sequence"/>
</dbReference>
<evidence type="ECO:0000313" key="3">
    <source>
        <dbReference type="Proteomes" id="UP000306223"/>
    </source>
</evidence>
<dbReference type="RefSeq" id="WP_136855604.1">
    <property type="nucleotide sequence ID" value="NZ_SUNH01000006.1"/>
</dbReference>
<keyword evidence="3" id="KW-1185">Reference proteome</keyword>